<dbReference type="Pfam" id="PF00087">
    <property type="entry name" value="Toxin_TOLIP"/>
    <property type="match status" value="1"/>
</dbReference>
<organism evidence="8 9">
    <name type="scientific">Acipenser oxyrinchus oxyrinchus</name>
    <dbReference type="NCBI Taxonomy" id="40147"/>
    <lineage>
        <taxon>Eukaryota</taxon>
        <taxon>Metazoa</taxon>
        <taxon>Chordata</taxon>
        <taxon>Craniata</taxon>
        <taxon>Vertebrata</taxon>
        <taxon>Euteleostomi</taxon>
        <taxon>Actinopterygii</taxon>
        <taxon>Chondrostei</taxon>
        <taxon>Acipenseriformes</taxon>
        <taxon>Acipenseridae</taxon>
        <taxon>Acipenser</taxon>
    </lineage>
</organism>
<dbReference type="InterPro" id="IPR051110">
    <property type="entry name" value="Ly-6/neurotoxin-like_GPI-ap"/>
</dbReference>
<protein>
    <submittedName>
        <fullName evidence="8">Prostate stem cell antigen-like</fullName>
    </submittedName>
</protein>
<dbReference type="Gene3D" id="2.10.60.10">
    <property type="entry name" value="CD59"/>
    <property type="match status" value="1"/>
</dbReference>
<comment type="caution">
    <text evidence="8">The sequence shown here is derived from an EMBL/GenBank/DDBJ whole genome shotgun (WGS) entry which is preliminary data.</text>
</comment>
<feature type="chain" id="PRO_5041937938" evidence="6">
    <location>
        <begin position="21"/>
        <end position="128"/>
    </location>
</feature>
<keyword evidence="4" id="KW-0472">Membrane</keyword>
<dbReference type="SMART" id="SM00134">
    <property type="entry name" value="LU"/>
    <property type="match status" value="1"/>
</dbReference>
<evidence type="ECO:0000256" key="1">
    <source>
        <dbReference type="ARBA" id="ARBA00004236"/>
    </source>
</evidence>
<dbReference type="GO" id="GO:0098552">
    <property type="term" value="C:side of membrane"/>
    <property type="evidence" value="ECO:0007669"/>
    <property type="project" value="UniProtKB-KW"/>
</dbReference>
<evidence type="ECO:0000256" key="4">
    <source>
        <dbReference type="ARBA" id="ARBA00023136"/>
    </source>
</evidence>
<comment type="subcellular location">
    <subcellularLocation>
        <location evidence="1">Cell membrane</location>
    </subcellularLocation>
</comment>
<dbReference type="Proteomes" id="UP001230051">
    <property type="component" value="Unassembled WGS sequence"/>
</dbReference>
<gene>
    <name evidence="8" type="primary">Psca</name>
    <name evidence="8" type="ORF">AOXY_G3089</name>
</gene>
<sequence>MKTSLVLLLLAFISSRAAEALSCYKCTASLSNDACNTNTQNCTSAEDTCMTTVITVLGINTIIKECATNSACNAAVASNVSVGALGGSKVTCCTMDLCNVNGSTTARLNVLPLGASAALLFLVSRITV</sequence>
<dbReference type="InterPro" id="IPR035076">
    <property type="entry name" value="Toxin/TOLIP"/>
</dbReference>
<keyword evidence="5" id="KW-0325">Glycoprotein</keyword>
<evidence type="ECO:0000256" key="5">
    <source>
        <dbReference type="ARBA" id="ARBA00023180"/>
    </source>
</evidence>
<dbReference type="SUPFAM" id="SSF57302">
    <property type="entry name" value="Snake toxin-like"/>
    <property type="match status" value="1"/>
</dbReference>
<evidence type="ECO:0000256" key="3">
    <source>
        <dbReference type="ARBA" id="ARBA00022729"/>
    </source>
</evidence>
<dbReference type="InterPro" id="IPR016054">
    <property type="entry name" value="LY6_UPA_recep-like"/>
</dbReference>
<dbReference type="InterPro" id="IPR045860">
    <property type="entry name" value="Snake_toxin-like_sf"/>
</dbReference>
<keyword evidence="2" id="KW-1003">Cell membrane</keyword>
<reference evidence="8" key="1">
    <citation type="submission" date="2022-02" db="EMBL/GenBank/DDBJ databases">
        <title>Atlantic sturgeon de novo genome assembly.</title>
        <authorList>
            <person name="Stock M."/>
            <person name="Klopp C."/>
            <person name="Guiguen Y."/>
            <person name="Cabau C."/>
            <person name="Parinello H."/>
            <person name="Santidrian Yebra-Pimentel E."/>
            <person name="Kuhl H."/>
            <person name="Dirks R.P."/>
            <person name="Guessner J."/>
            <person name="Wuertz S."/>
            <person name="Du K."/>
            <person name="Schartl M."/>
        </authorList>
    </citation>
    <scope>NUCLEOTIDE SEQUENCE</scope>
    <source>
        <strain evidence="8">STURGEONOMICS-FGT-2020</strain>
        <tissue evidence="8">Whole blood</tissue>
    </source>
</reference>
<accession>A0AAD8GF39</accession>
<dbReference type="PANTHER" id="PTHR16983:SF10">
    <property type="entry name" value="PROTEIN QUIVER"/>
    <property type="match status" value="1"/>
</dbReference>
<evidence type="ECO:0000256" key="2">
    <source>
        <dbReference type="ARBA" id="ARBA00022475"/>
    </source>
</evidence>
<dbReference type="PANTHER" id="PTHR16983">
    <property type="entry name" value="UPAR/LY6 DOMAIN-CONTAINING PROTEIN"/>
    <property type="match status" value="1"/>
</dbReference>
<name>A0AAD8GF39_ACIOX</name>
<evidence type="ECO:0000313" key="9">
    <source>
        <dbReference type="Proteomes" id="UP001230051"/>
    </source>
</evidence>
<dbReference type="AlphaFoldDB" id="A0AAD8GF39"/>
<evidence type="ECO:0000313" key="8">
    <source>
        <dbReference type="EMBL" id="KAK1173060.1"/>
    </source>
</evidence>
<feature type="signal peptide" evidence="6">
    <location>
        <begin position="1"/>
        <end position="20"/>
    </location>
</feature>
<evidence type="ECO:0000256" key="6">
    <source>
        <dbReference type="SAM" id="SignalP"/>
    </source>
</evidence>
<dbReference type="GO" id="GO:0005886">
    <property type="term" value="C:plasma membrane"/>
    <property type="evidence" value="ECO:0007669"/>
    <property type="project" value="TreeGrafter"/>
</dbReference>
<keyword evidence="3 6" id="KW-0732">Signal</keyword>
<dbReference type="EMBL" id="JAGXEW010000003">
    <property type="protein sequence ID" value="KAK1173060.1"/>
    <property type="molecule type" value="Genomic_DNA"/>
</dbReference>
<keyword evidence="9" id="KW-1185">Reference proteome</keyword>
<proteinExistence type="predicted"/>
<feature type="domain" description="UPAR/Ly6" evidence="7">
    <location>
        <begin position="21"/>
        <end position="111"/>
    </location>
</feature>
<evidence type="ECO:0000259" key="7">
    <source>
        <dbReference type="SMART" id="SM00134"/>
    </source>
</evidence>